<dbReference type="PRINTS" id="PR00344">
    <property type="entry name" value="BCTRLSENSOR"/>
</dbReference>
<sequence length="565" mass="61644">MNLNFRRAYPYALLAAGLTVPFLAAWGLYQQTHSLLWLIIAVACVLEFFPIHLPGGRQWSTSVFCYVWAANQLGFAAATTAILFSVTAAFLRSVEGKLTAAHVRRLLISLGAHQLALVPAYVALHRALFLPYLFRSAVAAMLFELVRLAVLTCLHGSMRRLGMAAAALRSLHPVALIIPASLASLLSARNADWSITLPTAALFFSFVWISRIHSRLVDECESARQTYRVIAENSTDLVLVAASSGEITFASPGFLASAGVDRESLLGRSVFDLVAPEDFSRFDDLFTPIGADGQEHDFALEIDGMRADVALRLTPIRTDAAHAGGYILQARDLAPCLRKEATRLREGRLEAAGQLAASIAHEFRNPLTTVMGFVQLFRPQFDELAPGAYEAIWGELERMKDVTDSLMVLARPEAVKPVPCDLAEMARAAIGVCDPLALERGVPLDLGPLPRVQVLGHPGQLRQMVVHLLRNAIEAAAETHGRVVLWITATEAEATVHVRDTGPGIPDSVLEHLGEPMYDTEMKGTGLGLMVVHRIVQQHGGEIHIWRTEEPTGTAVEVRLPTYRG</sequence>
<evidence type="ECO:0000256" key="3">
    <source>
        <dbReference type="ARBA" id="ARBA00022553"/>
    </source>
</evidence>
<dbReference type="SUPFAM" id="SSF55874">
    <property type="entry name" value="ATPase domain of HSP90 chaperone/DNA topoisomerase II/histidine kinase"/>
    <property type="match status" value="1"/>
</dbReference>
<protein>
    <recommendedName>
        <fullName evidence="2">histidine kinase</fullName>
        <ecNumber evidence="2">2.7.13.3</ecNumber>
    </recommendedName>
</protein>
<dbReference type="RefSeq" id="WP_195867591.1">
    <property type="nucleotide sequence ID" value="NZ_JADPKZ010000039.1"/>
</dbReference>
<dbReference type="EC" id="2.7.13.3" evidence="2"/>
<evidence type="ECO:0000256" key="9">
    <source>
        <dbReference type="SAM" id="Phobius"/>
    </source>
</evidence>
<feature type="domain" description="PAS" evidence="11">
    <location>
        <begin position="223"/>
        <end position="278"/>
    </location>
</feature>
<keyword evidence="6" id="KW-0418">Kinase</keyword>
<dbReference type="PROSITE" id="PS50112">
    <property type="entry name" value="PAS"/>
    <property type="match status" value="1"/>
</dbReference>
<dbReference type="Pfam" id="PF00512">
    <property type="entry name" value="HisKA"/>
    <property type="match status" value="1"/>
</dbReference>
<keyword evidence="4" id="KW-0808">Transferase</keyword>
<organism evidence="12 13">
    <name type="scientific">Alicyclobacillus mali</name>
    <name type="common">ex Roth et al. 2021</name>
    <dbReference type="NCBI Taxonomy" id="1123961"/>
    <lineage>
        <taxon>Bacteria</taxon>
        <taxon>Bacillati</taxon>
        <taxon>Bacillota</taxon>
        <taxon>Bacilli</taxon>
        <taxon>Bacillales</taxon>
        <taxon>Alicyclobacillaceae</taxon>
        <taxon>Alicyclobacillus</taxon>
    </lineage>
</organism>
<keyword evidence="7" id="KW-0067">ATP-binding</keyword>
<dbReference type="InterPro" id="IPR003661">
    <property type="entry name" value="HisK_dim/P_dom"/>
</dbReference>
<reference evidence="12 13" key="1">
    <citation type="submission" date="2020-11" db="EMBL/GenBank/DDBJ databases">
        <title>Genomic insight of Alicyclobacillus mali FL 18 reveals a new arsenic-resistant strain, with potential in environmental biotechnology.</title>
        <authorList>
            <person name="Fiorentino G."/>
            <person name="Gallo G."/>
            <person name="Aulitto M."/>
        </authorList>
    </citation>
    <scope>NUCLEOTIDE SEQUENCE [LARGE SCALE GENOMIC DNA]</scope>
    <source>
        <strain evidence="12 13">FL 18</strain>
    </source>
</reference>
<feature type="transmembrane region" description="Helical" evidence="9">
    <location>
        <begin position="106"/>
        <end position="124"/>
    </location>
</feature>
<gene>
    <name evidence="12" type="ORF">IW967_08230</name>
</gene>
<dbReference type="EMBL" id="JADPKZ010000039">
    <property type="protein sequence ID" value="MBF8377850.1"/>
    <property type="molecule type" value="Genomic_DNA"/>
</dbReference>
<dbReference type="PANTHER" id="PTHR43065:SF10">
    <property type="entry name" value="PEROXIDE STRESS-ACTIVATED HISTIDINE KINASE MAK3"/>
    <property type="match status" value="1"/>
</dbReference>
<dbReference type="PANTHER" id="PTHR43065">
    <property type="entry name" value="SENSOR HISTIDINE KINASE"/>
    <property type="match status" value="1"/>
</dbReference>
<feature type="transmembrane region" description="Helical" evidence="9">
    <location>
        <begin position="12"/>
        <end position="29"/>
    </location>
</feature>
<dbReference type="InterPro" id="IPR005467">
    <property type="entry name" value="His_kinase_dom"/>
</dbReference>
<dbReference type="PROSITE" id="PS50109">
    <property type="entry name" value="HIS_KIN"/>
    <property type="match status" value="1"/>
</dbReference>
<dbReference type="SUPFAM" id="SSF55785">
    <property type="entry name" value="PYP-like sensor domain (PAS domain)"/>
    <property type="match status" value="1"/>
</dbReference>
<feature type="domain" description="Histidine kinase" evidence="10">
    <location>
        <begin position="358"/>
        <end position="564"/>
    </location>
</feature>
<keyword evidence="8" id="KW-0902">Two-component regulatory system</keyword>
<evidence type="ECO:0000256" key="2">
    <source>
        <dbReference type="ARBA" id="ARBA00012438"/>
    </source>
</evidence>
<evidence type="ECO:0000256" key="1">
    <source>
        <dbReference type="ARBA" id="ARBA00000085"/>
    </source>
</evidence>
<dbReference type="CDD" id="cd00075">
    <property type="entry name" value="HATPase"/>
    <property type="match status" value="1"/>
</dbReference>
<dbReference type="Pfam" id="PF02518">
    <property type="entry name" value="HATPase_c"/>
    <property type="match status" value="1"/>
</dbReference>
<dbReference type="InterPro" id="IPR000014">
    <property type="entry name" value="PAS"/>
</dbReference>
<dbReference type="SMART" id="SM00387">
    <property type="entry name" value="HATPase_c"/>
    <property type="match status" value="1"/>
</dbReference>
<evidence type="ECO:0000259" key="11">
    <source>
        <dbReference type="PROSITE" id="PS50112"/>
    </source>
</evidence>
<evidence type="ECO:0000256" key="6">
    <source>
        <dbReference type="ARBA" id="ARBA00022777"/>
    </source>
</evidence>
<feature type="transmembrane region" description="Helical" evidence="9">
    <location>
        <begin position="36"/>
        <end position="53"/>
    </location>
</feature>
<dbReference type="InterPro" id="IPR003594">
    <property type="entry name" value="HATPase_dom"/>
</dbReference>
<evidence type="ECO:0000259" key="10">
    <source>
        <dbReference type="PROSITE" id="PS50109"/>
    </source>
</evidence>
<evidence type="ECO:0000256" key="8">
    <source>
        <dbReference type="ARBA" id="ARBA00023012"/>
    </source>
</evidence>
<dbReference type="InterPro" id="IPR036097">
    <property type="entry name" value="HisK_dim/P_sf"/>
</dbReference>
<evidence type="ECO:0000313" key="13">
    <source>
        <dbReference type="Proteomes" id="UP000642910"/>
    </source>
</evidence>
<dbReference type="InterPro" id="IPR036890">
    <property type="entry name" value="HATPase_C_sf"/>
</dbReference>
<keyword evidence="9" id="KW-0812">Transmembrane</keyword>
<proteinExistence type="predicted"/>
<dbReference type="CDD" id="cd00082">
    <property type="entry name" value="HisKA"/>
    <property type="match status" value="1"/>
</dbReference>
<feature type="transmembrane region" description="Helical" evidence="9">
    <location>
        <begin position="73"/>
        <end position="94"/>
    </location>
</feature>
<evidence type="ECO:0000256" key="5">
    <source>
        <dbReference type="ARBA" id="ARBA00022741"/>
    </source>
</evidence>
<dbReference type="Pfam" id="PF00989">
    <property type="entry name" value="PAS"/>
    <property type="match status" value="1"/>
</dbReference>
<dbReference type="InterPro" id="IPR035965">
    <property type="entry name" value="PAS-like_dom_sf"/>
</dbReference>
<evidence type="ECO:0000313" key="12">
    <source>
        <dbReference type="EMBL" id="MBF8377850.1"/>
    </source>
</evidence>
<dbReference type="Gene3D" id="3.30.450.20">
    <property type="entry name" value="PAS domain"/>
    <property type="match status" value="1"/>
</dbReference>
<dbReference type="Proteomes" id="UP000642910">
    <property type="component" value="Unassembled WGS sequence"/>
</dbReference>
<keyword evidence="13" id="KW-1185">Reference proteome</keyword>
<dbReference type="Gene3D" id="3.30.565.10">
    <property type="entry name" value="Histidine kinase-like ATPase, C-terminal domain"/>
    <property type="match status" value="1"/>
</dbReference>
<name>A0ABS0F3I4_9BACL</name>
<keyword evidence="9" id="KW-1133">Transmembrane helix</keyword>
<dbReference type="SMART" id="SM00388">
    <property type="entry name" value="HisKA"/>
    <property type="match status" value="1"/>
</dbReference>
<evidence type="ECO:0000256" key="4">
    <source>
        <dbReference type="ARBA" id="ARBA00022679"/>
    </source>
</evidence>
<dbReference type="NCBIfam" id="TIGR00229">
    <property type="entry name" value="sensory_box"/>
    <property type="match status" value="1"/>
</dbReference>
<dbReference type="SUPFAM" id="SSF47384">
    <property type="entry name" value="Homodimeric domain of signal transducing histidine kinase"/>
    <property type="match status" value="1"/>
</dbReference>
<feature type="transmembrane region" description="Helical" evidence="9">
    <location>
        <begin position="130"/>
        <end position="154"/>
    </location>
</feature>
<dbReference type="Gene3D" id="1.10.287.130">
    <property type="match status" value="1"/>
</dbReference>
<keyword evidence="5" id="KW-0547">Nucleotide-binding</keyword>
<dbReference type="InterPro" id="IPR013767">
    <property type="entry name" value="PAS_fold"/>
</dbReference>
<keyword evidence="3" id="KW-0597">Phosphoprotein</keyword>
<accession>A0ABS0F3I4</accession>
<dbReference type="SMART" id="SM00091">
    <property type="entry name" value="PAS"/>
    <property type="match status" value="1"/>
</dbReference>
<comment type="catalytic activity">
    <reaction evidence="1">
        <text>ATP + protein L-histidine = ADP + protein N-phospho-L-histidine.</text>
        <dbReference type="EC" id="2.7.13.3"/>
    </reaction>
</comment>
<evidence type="ECO:0000256" key="7">
    <source>
        <dbReference type="ARBA" id="ARBA00022840"/>
    </source>
</evidence>
<dbReference type="CDD" id="cd00130">
    <property type="entry name" value="PAS"/>
    <property type="match status" value="1"/>
</dbReference>
<dbReference type="InterPro" id="IPR004358">
    <property type="entry name" value="Sig_transdc_His_kin-like_C"/>
</dbReference>
<keyword evidence="9" id="KW-0472">Membrane</keyword>
<comment type="caution">
    <text evidence="12">The sequence shown here is derived from an EMBL/GenBank/DDBJ whole genome shotgun (WGS) entry which is preliminary data.</text>
</comment>